<feature type="transmembrane region" description="Helical" evidence="6">
    <location>
        <begin position="232"/>
        <end position="252"/>
    </location>
</feature>
<dbReference type="Proteomes" id="UP000259211">
    <property type="component" value="Unassembled WGS sequence"/>
</dbReference>
<comment type="subcellular location">
    <subcellularLocation>
        <location evidence="1">Membrane</location>
        <topology evidence="1">Multi-pass membrane protein</topology>
    </subcellularLocation>
</comment>
<evidence type="ECO:0000259" key="7">
    <source>
        <dbReference type="Pfam" id="PF01061"/>
    </source>
</evidence>
<gene>
    <name evidence="8" type="ORF">CHT91_01660</name>
</gene>
<dbReference type="RefSeq" id="WP_117188443.1">
    <property type="nucleotide sequence ID" value="NZ_JAQDJS010000020.1"/>
</dbReference>
<feature type="domain" description="ABC-2 type transporter transmembrane" evidence="7">
    <location>
        <begin position="53"/>
        <end position="215"/>
    </location>
</feature>
<feature type="transmembrane region" description="Helical" evidence="6">
    <location>
        <begin position="167"/>
        <end position="189"/>
    </location>
</feature>
<comment type="caution">
    <text evidence="8">The sequence shown here is derived from an EMBL/GenBank/DDBJ whole genome shotgun (WGS) entry which is preliminary data.</text>
</comment>
<feature type="transmembrane region" description="Helical" evidence="6">
    <location>
        <begin position="57"/>
        <end position="78"/>
    </location>
</feature>
<evidence type="ECO:0000256" key="1">
    <source>
        <dbReference type="ARBA" id="ARBA00004141"/>
    </source>
</evidence>
<reference evidence="8 9" key="1">
    <citation type="submission" date="2017-07" db="EMBL/GenBank/DDBJ databases">
        <authorList>
            <person name="Sun Z.S."/>
            <person name="Albrecht U."/>
            <person name="Echele G."/>
            <person name="Lee C.C."/>
        </authorList>
    </citation>
    <scope>NUCLEOTIDE SEQUENCE [LARGE SCALE GENOMIC DNA]</scope>
    <source>
        <strain evidence="8 9">P16-029</strain>
    </source>
</reference>
<sequence length="285" mass="30535">MNLGLILRVGVARGLSSLRLVLVRPQDIITMILPPAIMCVALWVYRDSQLMGVPVPVAVLPGLLTLQVTMICFSGVLTSLLVERYDGTVQRLRTLPQGLAIYAVGQTIHQTLSTLLGSALLLPVFFFSSGFQVNILLLIAALITGLLLCTTWGLLLGSIVRSGSSSISAAMTPFVVMIIFSGLVVPMIMTPAWMQTVGSYSPLFWLGQLFREAMLPASGGVLEIGGKFEPEIAALNVSVWMLVGLVLTPIFLNRLTRRAVGGGRHEGRQKAVPDGNTPALGEGIR</sequence>
<dbReference type="PANTHER" id="PTHR43229">
    <property type="entry name" value="NODULATION PROTEIN J"/>
    <property type="match status" value="1"/>
</dbReference>
<keyword evidence="2 6" id="KW-0812">Transmembrane</keyword>
<dbReference type="GO" id="GO:0016020">
    <property type="term" value="C:membrane"/>
    <property type="evidence" value="ECO:0007669"/>
    <property type="project" value="UniProtKB-SubCell"/>
</dbReference>
<dbReference type="InterPro" id="IPR051784">
    <property type="entry name" value="Nod_factor_ABC_transporter"/>
</dbReference>
<name>A0A3E2DLP9_9ACTN</name>
<organism evidence="8 9">
    <name type="scientific">Cutibacterium avidum</name>
    <dbReference type="NCBI Taxonomy" id="33010"/>
    <lineage>
        <taxon>Bacteria</taxon>
        <taxon>Bacillati</taxon>
        <taxon>Actinomycetota</taxon>
        <taxon>Actinomycetes</taxon>
        <taxon>Propionibacteriales</taxon>
        <taxon>Propionibacteriaceae</taxon>
        <taxon>Cutibacterium</taxon>
    </lineage>
</organism>
<proteinExistence type="predicted"/>
<dbReference type="EMBL" id="NOWI01000002">
    <property type="protein sequence ID" value="RFT46300.1"/>
    <property type="molecule type" value="Genomic_DNA"/>
</dbReference>
<feature type="transmembrane region" description="Helical" evidence="6">
    <location>
        <begin position="99"/>
        <end position="127"/>
    </location>
</feature>
<evidence type="ECO:0000256" key="5">
    <source>
        <dbReference type="SAM" id="MobiDB-lite"/>
    </source>
</evidence>
<keyword evidence="3 6" id="KW-1133">Transmembrane helix</keyword>
<feature type="transmembrane region" description="Helical" evidence="6">
    <location>
        <begin position="133"/>
        <end position="155"/>
    </location>
</feature>
<feature type="transmembrane region" description="Helical" evidence="6">
    <location>
        <begin position="28"/>
        <end position="45"/>
    </location>
</feature>
<protein>
    <recommendedName>
        <fullName evidence="7">ABC-2 type transporter transmembrane domain-containing protein</fullName>
    </recommendedName>
</protein>
<keyword evidence="4 6" id="KW-0472">Membrane</keyword>
<dbReference type="PANTHER" id="PTHR43229:SF2">
    <property type="entry name" value="NODULATION PROTEIN J"/>
    <property type="match status" value="1"/>
</dbReference>
<evidence type="ECO:0000256" key="4">
    <source>
        <dbReference type="ARBA" id="ARBA00023136"/>
    </source>
</evidence>
<dbReference type="GO" id="GO:0140359">
    <property type="term" value="F:ABC-type transporter activity"/>
    <property type="evidence" value="ECO:0007669"/>
    <property type="project" value="InterPro"/>
</dbReference>
<evidence type="ECO:0000313" key="9">
    <source>
        <dbReference type="Proteomes" id="UP000259211"/>
    </source>
</evidence>
<evidence type="ECO:0000256" key="3">
    <source>
        <dbReference type="ARBA" id="ARBA00022989"/>
    </source>
</evidence>
<evidence type="ECO:0000256" key="6">
    <source>
        <dbReference type="SAM" id="Phobius"/>
    </source>
</evidence>
<feature type="region of interest" description="Disordered" evidence="5">
    <location>
        <begin position="263"/>
        <end position="285"/>
    </location>
</feature>
<evidence type="ECO:0000256" key="2">
    <source>
        <dbReference type="ARBA" id="ARBA00022692"/>
    </source>
</evidence>
<dbReference type="Pfam" id="PF01061">
    <property type="entry name" value="ABC2_membrane"/>
    <property type="match status" value="1"/>
</dbReference>
<dbReference type="AlphaFoldDB" id="A0A3E2DLP9"/>
<accession>A0A3E2DLP9</accession>
<evidence type="ECO:0000313" key="8">
    <source>
        <dbReference type="EMBL" id="RFT46300.1"/>
    </source>
</evidence>
<dbReference type="InterPro" id="IPR013525">
    <property type="entry name" value="ABC2_TM"/>
</dbReference>